<dbReference type="InterPro" id="IPR032710">
    <property type="entry name" value="NTF2-like_dom_sf"/>
</dbReference>
<dbReference type="PANTHER" id="PTHR38436:SF1">
    <property type="entry name" value="ESTER CYCLASE"/>
    <property type="match status" value="1"/>
</dbReference>
<dbReference type="Proteomes" id="UP000825886">
    <property type="component" value="Chromosome"/>
</dbReference>
<accession>A0ABX9AHH4</accession>
<reference evidence="1 2" key="1">
    <citation type="submission" date="2021-08" db="EMBL/GenBank/DDBJ databases">
        <title>Culture and genomic analysis of Symbiopectobacterium purcellii sp. nov. gen. nov., isolated from the leafhopper Empoasca decipiens.</title>
        <authorList>
            <person name="Nadal-Jimenez P."/>
            <person name="Siozios S."/>
            <person name="Halliday N."/>
            <person name="Camara M."/>
            <person name="Hurst G.D.D."/>
        </authorList>
    </citation>
    <scope>NUCLEOTIDE SEQUENCE [LARGE SCALE GENOMIC DNA]</scope>
    <source>
        <strain evidence="1 2">SyEd1</strain>
    </source>
</reference>
<dbReference type="Pfam" id="PF07366">
    <property type="entry name" value="SnoaL"/>
    <property type="match status" value="1"/>
</dbReference>
<keyword evidence="2" id="KW-1185">Reference proteome</keyword>
<dbReference type="InterPro" id="IPR009959">
    <property type="entry name" value="Cyclase_SnoaL-like"/>
</dbReference>
<protein>
    <submittedName>
        <fullName evidence="1">Ester cyclase</fullName>
    </submittedName>
</protein>
<dbReference type="SUPFAM" id="SSF54427">
    <property type="entry name" value="NTF2-like"/>
    <property type="match status" value="1"/>
</dbReference>
<evidence type="ECO:0000313" key="1">
    <source>
        <dbReference type="EMBL" id="QZN94609.1"/>
    </source>
</evidence>
<proteinExistence type="predicted"/>
<dbReference type="EMBL" id="CP081864">
    <property type="protein sequence ID" value="QZN94609.1"/>
    <property type="molecule type" value="Genomic_DNA"/>
</dbReference>
<dbReference type="PANTHER" id="PTHR38436">
    <property type="entry name" value="POLYKETIDE CYCLASE SNOAL-LIKE DOMAIN"/>
    <property type="match status" value="1"/>
</dbReference>
<evidence type="ECO:0000313" key="2">
    <source>
        <dbReference type="Proteomes" id="UP000825886"/>
    </source>
</evidence>
<gene>
    <name evidence="1" type="ORF">K6K13_15085</name>
</gene>
<name>A0ABX9AHH4_9ENTR</name>
<sequence>MDDKKSVATVFYHAFNANNGAIFDRILAANWINHPADPGQPNTPEGFKCAVRQTHAALEGFHIKIEAMVAEGDLVVCRIAMQGRHVGDIAHRKASGRQVSFTGMDMHHIVNGQILETWHFENYDGLNPE</sequence>
<dbReference type="RefSeq" id="WP_222157730.1">
    <property type="nucleotide sequence ID" value="NZ_CP081864.1"/>
</dbReference>
<dbReference type="Gene3D" id="3.10.450.50">
    <property type="match status" value="1"/>
</dbReference>
<organism evidence="1 2">
    <name type="scientific">Symbiopectobacterium purcellii</name>
    <dbReference type="NCBI Taxonomy" id="2871826"/>
    <lineage>
        <taxon>Bacteria</taxon>
        <taxon>Pseudomonadati</taxon>
        <taxon>Pseudomonadota</taxon>
        <taxon>Gammaproteobacteria</taxon>
        <taxon>Enterobacterales</taxon>
        <taxon>Enterobacteriaceae</taxon>
    </lineage>
</organism>